<name>A0ABY4BV45_9MICO</name>
<feature type="compositionally biased region" description="Polar residues" evidence="1">
    <location>
        <begin position="30"/>
        <end position="49"/>
    </location>
</feature>
<organism evidence="2 3">
    <name type="scientific">Agromyces larvae</name>
    <dbReference type="NCBI Taxonomy" id="2929802"/>
    <lineage>
        <taxon>Bacteria</taxon>
        <taxon>Bacillati</taxon>
        <taxon>Actinomycetota</taxon>
        <taxon>Actinomycetes</taxon>
        <taxon>Micrococcales</taxon>
        <taxon>Microbacteriaceae</taxon>
        <taxon>Agromyces</taxon>
    </lineage>
</organism>
<accession>A0ABY4BV45</accession>
<proteinExistence type="predicted"/>
<evidence type="ECO:0000313" key="2">
    <source>
        <dbReference type="EMBL" id="UOE43085.1"/>
    </source>
</evidence>
<reference evidence="2 3" key="1">
    <citation type="submission" date="2022-03" db="EMBL/GenBank/DDBJ databases">
        <title>Mucilaginibacter sp. isolated from the gut of Protaetia brevitarsis seulensis larvae.</title>
        <authorList>
            <person name="Won M."/>
            <person name="Kim S.-J."/>
            <person name="Kwon S.-W."/>
        </authorList>
    </citation>
    <scope>NUCLEOTIDE SEQUENCE [LARGE SCALE GENOMIC DNA]</scope>
    <source>
        <strain evidence="2 3">CFWR-12</strain>
    </source>
</reference>
<evidence type="ECO:0000256" key="1">
    <source>
        <dbReference type="SAM" id="MobiDB-lite"/>
    </source>
</evidence>
<evidence type="ECO:0000313" key="3">
    <source>
        <dbReference type="Proteomes" id="UP000832097"/>
    </source>
</evidence>
<dbReference type="Proteomes" id="UP000832097">
    <property type="component" value="Chromosome"/>
</dbReference>
<keyword evidence="3" id="KW-1185">Reference proteome</keyword>
<dbReference type="RefSeq" id="WP_243554051.1">
    <property type="nucleotide sequence ID" value="NZ_CP094528.1"/>
</dbReference>
<sequence>MATAALGGVYVLSDKGASELAAMVSKGSAPVSSPGFTSQLGDASTSSGRLSELDRLARRASSAKR</sequence>
<protein>
    <submittedName>
        <fullName evidence="2">Uncharacterized protein</fullName>
    </submittedName>
</protein>
<feature type="region of interest" description="Disordered" evidence="1">
    <location>
        <begin position="27"/>
        <end position="65"/>
    </location>
</feature>
<dbReference type="EMBL" id="CP094528">
    <property type="protein sequence ID" value="UOE43085.1"/>
    <property type="molecule type" value="Genomic_DNA"/>
</dbReference>
<gene>
    <name evidence="2" type="ORF">MTO99_12910</name>
</gene>